<dbReference type="Proteomes" id="UP000534294">
    <property type="component" value="Unassembled WGS sequence"/>
</dbReference>
<dbReference type="EMBL" id="JACHIF010000004">
    <property type="protein sequence ID" value="MBB5038231.1"/>
    <property type="molecule type" value="Genomic_DNA"/>
</dbReference>
<evidence type="ECO:0000313" key="1">
    <source>
        <dbReference type="EMBL" id="MBB5038231.1"/>
    </source>
</evidence>
<sequence length="165" mass="19110">MPLKQAAAVAGMSYDTLNHWQKRGENESAPPEYCQFYQQLRQSQAVAMQVHVSSICDAAKRDWRAAAWMLERRFPEDFARQQHHEHAVSDAKPWMPDPDVTPEVLIRMKRQRGIAELLKKLGSIILEKKRQREEDAKAEREAVTLQTPLVLNTKQTKPKRAPLRE</sequence>
<name>A0A7W7YL48_9BACT</name>
<reference evidence="1 2" key="1">
    <citation type="submission" date="2020-08" db="EMBL/GenBank/DDBJ databases">
        <title>Genomic Encyclopedia of Type Strains, Phase IV (KMG-IV): sequencing the most valuable type-strain genomes for metagenomic binning, comparative biology and taxonomic classification.</title>
        <authorList>
            <person name="Goeker M."/>
        </authorList>
    </citation>
    <scope>NUCLEOTIDE SEQUENCE [LARGE SCALE GENOMIC DNA]</scope>
    <source>
        <strain evidence="1 2">DSM 12251</strain>
    </source>
</reference>
<dbReference type="AlphaFoldDB" id="A0A7W7YL48"/>
<dbReference type="RefSeq" id="WP_221305432.1">
    <property type="nucleotide sequence ID" value="NZ_JACHIF010000004.1"/>
</dbReference>
<keyword evidence="2" id="KW-1185">Reference proteome</keyword>
<evidence type="ECO:0000313" key="2">
    <source>
        <dbReference type="Proteomes" id="UP000534294"/>
    </source>
</evidence>
<organism evidence="1 2">
    <name type="scientific">Prosthecobacter dejongeii</name>
    <dbReference type="NCBI Taxonomy" id="48465"/>
    <lineage>
        <taxon>Bacteria</taxon>
        <taxon>Pseudomonadati</taxon>
        <taxon>Verrucomicrobiota</taxon>
        <taxon>Verrucomicrobiia</taxon>
        <taxon>Verrucomicrobiales</taxon>
        <taxon>Verrucomicrobiaceae</taxon>
        <taxon>Prosthecobacter</taxon>
    </lineage>
</organism>
<protein>
    <submittedName>
        <fullName evidence="1">Uncharacterized protein</fullName>
    </submittedName>
</protein>
<accession>A0A7W7YL48</accession>
<gene>
    <name evidence="1" type="ORF">HNQ64_002489</name>
</gene>
<proteinExistence type="predicted"/>
<comment type="caution">
    <text evidence="1">The sequence shown here is derived from an EMBL/GenBank/DDBJ whole genome shotgun (WGS) entry which is preliminary data.</text>
</comment>